<keyword evidence="1" id="KW-0732">Signal</keyword>
<evidence type="ECO:0000256" key="1">
    <source>
        <dbReference type="SAM" id="SignalP"/>
    </source>
</evidence>
<dbReference type="AlphaFoldDB" id="A0A3L7ALJ2"/>
<sequence length="80" mass="7937">MKSLALAVALVALAATGVLADTCTASADAKKLAGAARTSFLTKCQKDAQTTCESQAADKKLAGAAKTSFTTKCVKDAVGG</sequence>
<dbReference type="OrthoDB" id="8402975at2"/>
<evidence type="ECO:0000313" key="2">
    <source>
        <dbReference type="EMBL" id="RLP80471.1"/>
    </source>
</evidence>
<dbReference type="EMBL" id="RCTF01000003">
    <property type="protein sequence ID" value="RLP80471.1"/>
    <property type="molecule type" value="Genomic_DNA"/>
</dbReference>
<evidence type="ECO:0008006" key="4">
    <source>
        <dbReference type="Google" id="ProtNLM"/>
    </source>
</evidence>
<proteinExistence type="predicted"/>
<gene>
    <name evidence="2" type="ORF">D9R14_05280</name>
</gene>
<organism evidence="2 3">
    <name type="scientific">Xanthobacter tagetidis</name>
    <dbReference type="NCBI Taxonomy" id="60216"/>
    <lineage>
        <taxon>Bacteria</taxon>
        <taxon>Pseudomonadati</taxon>
        <taxon>Pseudomonadota</taxon>
        <taxon>Alphaproteobacteria</taxon>
        <taxon>Hyphomicrobiales</taxon>
        <taxon>Xanthobacteraceae</taxon>
        <taxon>Xanthobacter</taxon>
    </lineage>
</organism>
<evidence type="ECO:0000313" key="3">
    <source>
        <dbReference type="Proteomes" id="UP000269692"/>
    </source>
</evidence>
<accession>A0A3L7ALJ2</accession>
<dbReference type="RefSeq" id="WP_121622265.1">
    <property type="nucleotide sequence ID" value="NZ_JACIIW010000006.1"/>
</dbReference>
<comment type="caution">
    <text evidence="2">The sequence shown here is derived from an EMBL/GenBank/DDBJ whole genome shotgun (WGS) entry which is preliminary data.</text>
</comment>
<feature type="chain" id="PRO_5018191553" description="Phosphate starvation-inducible protein PsiF" evidence="1">
    <location>
        <begin position="21"/>
        <end position="80"/>
    </location>
</feature>
<keyword evidence="3" id="KW-1185">Reference proteome</keyword>
<protein>
    <recommendedName>
        <fullName evidence="4">Phosphate starvation-inducible protein PsiF</fullName>
    </recommendedName>
</protein>
<name>A0A3L7ALJ2_9HYPH</name>
<dbReference type="Proteomes" id="UP000269692">
    <property type="component" value="Unassembled WGS sequence"/>
</dbReference>
<reference evidence="2 3" key="1">
    <citation type="submission" date="2018-10" db="EMBL/GenBank/DDBJ databases">
        <title>Xanthobacter tagetidis genome sequencing and assembly.</title>
        <authorList>
            <person name="Maclea K.S."/>
            <person name="Goen A.E."/>
            <person name="Fatima S.A."/>
        </authorList>
    </citation>
    <scope>NUCLEOTIDE SEQUENCE [LARGE SCALE GENOMIC DNA]</scope>
    <source>
        <strain evidence="2 3">ATCC 700314</strain>
    </source>
</reference>
<feature type="signal peptide" evidence="1">
    <location>
        <begin position="1"/>
        <end position="20"/>
    </location>
</feature>